<comment type="similarity">
    <text evidence="1">Belongs to the aequorin family.</text>
</comment>
<dbReference type="SUPFAM" id="SSF47473">
    <property type="entry name" value="EF-hand"/>
    <property type="match status" value="1"/>
</dbReference>
<protein>
    <recommendedName>
        <fullName evidence="6">EF-hand domain-containing protein</fullName>
    </recommendedName>
</protein>
<dbReference type="InterPro" id="IPR050145">
    <property type="entry name" value="Centrin_CML-like"/>
</dbReference>
<feature type="domain" description="EF-hand" evidence="6">
    <location>
        <begin position="95"/>
        <end position="130"/>
    </location>
</feature>
<feature type="domain" description="EF-hand" evidence="6">
    <location>
        <begin position="194"/>
        <end position="223"/>
    </location>
</feature>
<feature type="domain" description="EF-hand" evidence="6">
    <location>
        <begin position="224"/>
        <end position="259"/>
    </location>
</feature>
<dbReference type="SMART" id="SM00054">
    <property type="entry name" value="EFh"/>
    <property type="match status" value="4"/>
</dbReference>
<evidence type="ECO:0000256" key="1">
    <source>
        <dbReference type="ARBA" id="ARBA00007828"/>
    </source>
</evidence>
<proteinExistence type="inferred from homology"/>
<dbReference type="EnsemblMetazoa" id="CLYHEMT012950.2">
    <property type="protein sequence ID" value="CLYHEMP012950.2"/>
    <property type="gene ID" value="CLYHEMG012950"/>
</dbReference>
<evidence type="ECO:0000259" key="6">
    <source>
        <dbReference type="PROSITE" id="PS50222"/>
    </source>
</evidence>
<evidence type="ECO:0000256" key="2">
    <source>
        <dbReference type="ARBA" id="ARBA00022737"/>
    </source>
</evidence>
<sequence length="273" mass="31374">MPKPQNLLIGRIGKKETLAGSKVNLTANLLESKFLNFFTDPKRCRTLQAVSFQSLLWWQEDQRYLSKPTFTRALYWLPILAQNMPSNSPDFANPKWINRHKFMFNFLDINGDGKITLDEIVSKASDDICAKLDATPEQTQRHQDAIEAFFKKMGMDYGKEVEFPEFVKGWEELAKHDLKLWSQNKSTLIRDWGDAVFDIFDKDGSGSISLDEWKAYGRISGICPSDEDAERTFEICDLDNSGKLDVDEMTRQHLGFWYTLDSNADGLYGDFVP</sequence>
<accession>A0A7M5WTP1</accession>
<dbReference type="CDD" id="cd00051">
    <property type="entry name" value="EFh"/>
    <property type="match status" value="1"/>
</dbReference>
<keyword evidence="2" id="KW-0677">Repeat</keyword>
<evidence type="ECO:0000256" key="3">
    <source>
        <dbReference type="ARBA" id="ARBA00022837"/>
    </source>
</evidence>
<keyword evidence="5" id="KW-0599">Photoprotein</keyword>
<dbReference type="Pfam" id="PF13499">
    <property type="entry name" value="EF-hand_7"/>
    <property type="match status" value="1"/>
</dbReference>
<dbReference type="Pfam" id="PF13202">
    <property type="entry name" value="EF-hand_5"/>
    <property type="match status" value="1"/>
</dbReference>
<dbReference type="PANTHER" id="PTHR23050">
    <property type="entry name" value="CALCIUM BINDING PROTEIN"/>
    <property type="match status" value="1"/>
</dbReference>
<keyword evidence="8" id="KW-1185">Reference proteome</keyword>
<name>A0A7M5WTP1_9CNID</name>
<dbReference type="GO" id="GO:0005509">
    <property type="term" value="F:calcium ion binding"/>
    <property type="evidence" value="ECO:0007669"/>
    <property type="project" value="InterPro"/>
</dbReference>
<keyword evidence="3" id="KW-0106">Calcium</keyword>
<dbReference type="AlphaFoldDB" id="A0A7M5WTP1"/>
<dbReference type="InterPro" id="IPR011992">
    <property type="entry name" value="EF-hand-dom_pair"/>
</dbReference>
<dbReference type="Gene3D" id="1.10.238.10">
    <property type="entry name" value="EF-hand"/>
    <property type="match status" value="1"/>
</dbReference>
<dbReference type="PROSITE" id="PS50222">
    <property type="entry name" value="EF_HAND_2"/>
    <property type="match status" value="3"/>
</dbReference>
<evidence type="ECO:0000256" key="5">
    <source>
        <dbReference type="ARBA" id="ARBA00023262"/>
    </source>
</evidence>
<evidence type="ECO:0000256" key="4">
    <source>
        <dbReference type="ARBA" id="ARBA00023223"/>
    </source>
</evidence>
<dbReference type="OrthoDB" id="26525at2759"/>
<organism evidence="7 8">
    <name type="scientific">Clytia hemisphaerica</name>
    <dbReference type="NCBI Taxonomy" id="252671"/>
    <lineage>
        <taxon>Eukaryota</taxon>
        <taxon>Metazoa</taxon>
        <taxon>Cnidaria</taxon>
        <taxon>Hydrozoa</taxon>
        <taxon>Hydroidolina</taxon>
        <taxon>Leptothecata</taxon>
        <taxon>Obeliida</taxon>
        <taxon>Clytiidae</taxon>
        <taxon>Clytia</taxon>
    </lineage>
</organism>
<dbReference type="InterPro" id="IPR002048">
    <property type="entry name" value="EF_hand_dom"/>
</dbReference>
<dbReference type="InterPro" id="IPR018247">
    <property type="entry name" value="EF_Hand_1_Ca_BS"/>
</dbReference>
<evidence type="ECO:0000313" key="8">
    <source>
        <dbReference type="Proteomes" id="UP000594262"/>
    </source>
</evidence>
<keyword evidence="4" id="KW-0455">Luminescence</keyword>
<reference evidence="7" key="1">
    <citation type="submission" date="2021-01" db="UniProtKB">
        <authorList>
            <consortium name="EnsemblMetazoa"/>
        </authorList>
    </citation>
    <scope>IDENTIFICATION</scope>
</reference>
<dbReference type="Proteomes" id="UP000594262">
    <property type="component" value="Unplaced"/>
</dbReference>
<dbReference type="PROSITE" id="PS00018">
    <property type="entry name" value="EF_HAND_1"/>
    <property type="match status" value="3"/>
</dbReference>
<evidence type="ECO:0000313" key="7">
    <source>
        <dbReference type="EnsemblMetazoa" id="CLYHEMP012950.2"/>
    </source>
</evidence>
<dbReference type="GO" id="GO:0008218">
    <property type="term" value="P:bioluminescence"/>
    <property type="evidence" value="ECO:0007669"/>
    <property type="project" value="UniProtKB-KW"/>
</dbReference>